<evidence type="ECO:0000313" key="2">
    <source>
        <dbReference type="EMBL" id="KAA6357797.1"/>
    </source>
</evidence>
<dbReference type="EMBL" id="SNRW01030833">
    <property type="protein sequence ID" value="KAA6357797.1"/>
    <property type="molecule type" value="Genomic_DNA"/>
</dbReference>
<dbReference type="AlphaFoldDB" id="A0A5J4THT2"/>
<feature type="compositionally biased region" description="Polar residues" evidence="1">
    <location>
        <begin position="10"/>
        <end position="21"/>
    </location>
</feature>
<reference evidence="2 3" key="1">
    <citation type="submission" date="2019-03" db="EMBL/GenBank/DDBJ databases">
        <title>Single cell metagenomics reveals metabolic interactions within the superorganism composed of flagellate Streblomastix strix and complex community of Bacteroidetes bacteria on its surface.</title>
        <authorList>
            <person name="Treitli S.C."/>
            <person name="Kolisko M."/>
            <person name="Husnik F."/>
            <person name="Keeling P."/>
            <person name="Hampl V."/>
        </authorList>
    </citation>
    <scope>NUCLEOTIDE SEQUENCE [LARGE SCALE GENOMIC DNA]</scope>
    <source>
        <strain evidence="2">ST1C</strain>
    </source>
</reference>
<organism evidence="2 3">
    <name type="scientific">Streblomastix strix</name>
    <dbReference type="NCBI Taxonomy" id="222440"/>
    <lineage>
        <taxon>Eukaryota</taxon>
        <taxon>Metamonada</taxon>
        <taxon>Preaxostyla</taxon>
        <taxon>Oxymonadida</taxon>
        <taxon>Streblomastigidae</taxon>
        <taxon>Streblomastix</taxon>
    </lineage>
</organism>
<sequence length="135" mass="15158">MSQVPKPVSKSVQIPHTTQSDGPKARSPQFGSIPMKKSPTPGEHNYNSTSTMLTDGDVGLANPEALCPSVCVILHRHIEDGHRLKQPIVMNIFSEKYHPLQLPNDPPLPRNYNIPTIEEIHFFLQLIVKKLEVYN</sequence>
<protein>
    <submittedName>
        <fullName evidence="2">Uncharacterized protein</fullName>
    </submittedName>
</protein>
<feature type="region of interest" description="Disordered" evidence="1">
    <location>
        <begin position="1"/>
        <end position="55"/>
    </location>
</feature>
<proteinExistence type="predicted"/>
<comment type="caution">
    <text evidence="2">The sequence shown here is derived from an EMBL/GenBank/DDBJ whole genome shotgun (WGS) entry which is preliminary data.</text>
</comment>
<evidence type="ECO:0000256" key="1">
    <source>
        <dbReference type="SAM" id="MobiDB-lite"/>
    </source>
</evidence>
<feature type="non-terminal residue" evidence="2">
    <location>
        <position position="135"/>
    </location>
</feature>
<accession>A0A5J4THT2</accession>
<gene>
    <name evidence="2" type="ORF">EZS28_046677</name>
</gene>
<name>A0A5J4THT2_9EUKA</name>
<evidence type="ECO:0000313" key="3">
    <source>
        <dbReference type="Proteomes" id="UP000324800"/>
    </source>
</evidence>
<dbReference type="Proteomes" id="UP000324800">
    <property type="component" value="Unassembled WGS sequence"/>
</dbReference>